<keyword evidence="3" id="KW-1185">Reference proteome</keyword>
<evidence type="ECO:0000313" key="2">
    <source>
        <dbReference type="EMBL" id="GHH26177.1"/>
    </source>
</evidence>
<gene>
    <name evidence="2" type="ORF">GCM10017790_53070</name>
</gene>
<dbReference type="Proteomes" id="UP000635387">
    <property type="component" value="Unassembled WGS sequence"/>
</dbReference>
<sequence>MRKFEEPLQQRDRLQGVAPLGAAPSCPPVAQGRDTDPDALLGEPVADAVESEAAVRDRLVQGPGERITGPVATLRHRHAPERGDRRVPKQSGPD</sequence>
<evidence type="ECO:0000313" key="3">
    <source>
        <dbReference type="Proteomes" id="UP000635387"/>
    </source>
</evidence>
<protein>
    <submittedName>
        <fullName evidence="2">Uncharacterized protein</fullName>
    </submittedName>
</protein>
<name>A0ABQ3LUI8_9PSEU</name>
<reference evidence="3" key="1">
    <citation type="journal article" date="2019" name="Int. J. Syst. Evol. Microbiol.">
        <title>The Global Catalogue of Microorganisms (GCM) 10K type strain sequencing project: providing services to taxonomists for standard genome sequencing and annotation.</title>
        <authorList>
            <consortium name="The Broad Institute Genomics Platform"/>
            <consortium name="The Broad Institute Genome Sequencing Center for Infectious Disease"/>
            <person name="Wu L."/>
            <person name="Ma J."/>
        </authorList>
    </citation>
    <scope>NUCLEOTIDE SEQUENCE [LARGE SCALE GENOMIC DNA]</scope>
    <source>
        <strain evidence="3">CGMCC 4.7683</strain>
    </source>
</reference>
<feature type="region of interest" description="Disordered" evidence="1">
    <location>
        <begin position="59"/>
        <end position="94"/>
    </location>
</feature>
<feature type="region of interest" description="Disordered" evidence="1">
    <location>
        <begin position="1"/>
        <end position="38"/>
    </location>
</feature>
<comment type="caution">
    <text evidence="2">The sequence shown here is derived from an EMBL/GenBank/DDBJ whole genome shotgun (WGS) entry which is preliminary data.</text>
</comment>
<proteinExistence type="predicted"/>
<dbReference type="EMBL" id="BNAY01000006">
    <property type="protein sequence ID" value="GHH26177.1"/>
    <property type="molecule type" value="Genomic_DNA"/>
</dbReference>
<feature type="compositionally biased region" description="Basic and acidic residues" evidence="1">
    <location>
        <begin position="1"/>
        <end position="14"/>
    </location>
</feature>
<organism evidence="2 3">
    <name type="scientific">Amycolatopsis oliviviridis</name>
    <dbReference type="NCBI Taxonomy" id="1471590"/>
    <lineage>
        <taxon>Bacteria</taxon>
        <taxon>Bacillati</taxon>
        <taxon>Actinomycetota</taxon>
        <taxon>Actinomycetes</taxon>
        <taxon>Pseudonocardiales</taxon>
        <taxon>Pseudonocardiaceae</taxon>
        <taxon>Amycolatopsis</taxon>
    </lineage>
</organism>
<evidence type="ECO:0000256" key="1">
    <source>
        <dbReference type="SAM" id="MobiDB-lite"/>
    </source>
</evidence>
<accession>A0ABQ3LUI8</accession>